<dbReference type="PANTHER" id="PTHR17985">
    <property type="entry name" value="SER/THR-RICH PROTEIN T10 IN DGCR REGION"/>
    <property type="match status" value="1"/>
</dbReference>
<gene>
    <name evidence="1" type="ORF">SAMN05421505_12516</name>
</gene>
<organism evidence="1 2">
    <name type="scientific">Sinosporangium album</name>
    <dbReference type="NCBI Taxonomy" id="504805"/>
    <lineage>
        <taxon>Bacteria</taxon>
        <taxon>Bacillati</taxon>
        <taxon>Actinomycetota</taxon>
        <taxon>Actinomycetes</taxon>
        <taxon>Streptosporangiales</taxon>
        <taxon>Streptosporangiaceae</taxon>
        <taxon>Sinosporangium</taxon>
    </lineage>
</organism>
<dbReference type="PANTHER" id="PTHR17985:SF8">
    <property type="entry name" value="TRANSPORT AND GOLGI ORGANIZATION PROTEIN 2 HOMOLOG"/>
    <property type="match status" value="1"/>
</dbReference>
<evidence type="ECO:0000313" key="1">
    <source>
        <dbReference type="EMBL" id="SDH87504.1"/>
    </source>
</evidence>
<sequence length="250" mass="26779">MCTVVVDIDPASAVPLLLVGVRDELAGRPSRGPGEHWPGLPGVLGGIDLRAGGTWLAAEPSAPRVAALLNAQGVPASDDRRVSRGELPLRTVRGGEPPEGDLRRYDPFHLLLGDAHDVRLWTWDGVRLSQDKLPPGTHVIGNRGWAAPGDEKADFFGPRFAAAPRPPVAEAAISAAPEEFWGEWLEWASGAGLPYDDPRAMVVRHETADGQVWGSLSVTLVALVDGALRYDFRVLGDDPGPWERVLPALP</sequence>
<dbReference type="Pfam" id="PF05742">
    <property type="entry name" value="TANGO2"/>
    <property type="match status" value="1"/>
</dbReference>
<keyword evidence="2" id="KW-1185">Reference proteome</keyword>
<dbReference type="OrthoDB" id="4380123at2"/>
<evidence type="ECO:0000313" key="2">
    <source>
        <dbReference type="Proteomes" id="UP000198923"/>
    </source>
</evidence>
<dbReference type="Proteomes" id="UP000198923">
    <property type="component" value="Unassembled WGS sequence"/>
</dbReference>
<dbReference type="InterPro" id="IPR008551">
    <property type="entry name" value="TANGO2"/>
</dbReference>
<dbReference type="RefSeq" id="WP_093173079.1">
    <property type="nucleotide sequence ID" value="NZ_FNCN01000025.1"/>
</dbReference>
<reference evidence="1 2" key="1">
    <citation type="submission" date="2016-10" db="EMBL/GenBank/DDBJ databases">
        <authorList>
            <person name="de Groot N.N."/>
        </authorList>
    </citation>
    <scope>NUCLEOTIDE SEQUENCE [LARGE SCALE GENOMIC DNA]</scope>
    <source>
        <strain evidence="1 2">CPCC 201354</strain>
    </source>
</reference>
<protein>
    <submittedName>
        <fullName evidence="1">Transport and Golgi organisation 2</fullName>
    </submittedName>
</protein>
<dbReference type="STRING" id="504805.SAMN05421505_12516"/>
<name>A0A1G8FZF6_9ACTN</name>
<proteinExistence type="predicted"/>
<accession>A0A1G8FZF6</accession>
<dbReference type="AlphaFoldDB" id="A0A1G8FZF6"/>
<dbReference type="EMBL" id="FNCN01000025">
    <property type="protein sequence ID" value="SDH87504.1"/>
    <property type="molecule type" value="Genomic_DNA"/>
</dbReference>